<gene>
    <name evidence="4" type="ORF">Pflav_082150</name>
</gene>
<evidence type="ECO:0000313" key="4">
    <source>
        <dbReference type="EMBL" id="BCB81805.1"/>
    </source>
</evidence>
<feature type="coiled-coil region" evidence="1">
    <location>
        <begin position="120"/>
        <end position="154"/>
    </location>
</feature>
<dbReference type="AlphaFoldDB" id="A0A6F8Y6T5"/>
<reference evidence="4 5" key="2">
    <citation type="submission" date="2020-03" db="EMBL/GenBank/DDBJ databases">
        <authorList>
            <person name="Ichikawa N."/>
            <person name="Kimura A."/>
            <person name="Kitahashi Y."/>
            <person name="Uohara A."/>
        </authorList>
    </citation>
    <scope>NUCLEOTIDE SEQUENCE [LARGE SCALE GENOMIC DNA]</scope>
    <source>
        <strain evidence="4 5">NBRC 107702</strain>
    </source>
</reference>
<name>A0A6F8Y6T5_9ACTN</name>
<accession>A0A6F8Y6T5</accession>
<organism evidence="4 5">
    <name type="scientific">Phytohabitans flavus</name>
    <dbReference type="NCBI Taxonomy" id="1076124"/>
    <lineage>
        <taxon>Bacteria</taxon>
        <taxon>Bacillati</taxon>
        <taxon>Actinomycetota</taxon>
        <taxon>Actinomycetes</taxon>
        <taxon>Micromonosporales</taxon>
        <taxon>Micromonosporaceae</taxon>
    </lineage>
</organism>
<dbReference type="KEGG" id="pfla:Pflav_082150"/>
<evidence type="ECO:0000256" key="2">
    <source>
        <dbReference type="SAM" id="MobiDB-lite"/>
    </source>
</evidence>
<evidence type="ECO:0000256" key="1">
    <source>
        <dbReference type="SAM" id="Coils"/>
    </source>
</evidence>
<feature type="compositionally biased region" description="Pro residues" evidence="2">
    <location>
        <begin position="17"/>
        <end position="35"/>
    </location>
</feature>
<keyword evidence="5" id="KW-1185">Reference proteome</keyword>
<proteinExistence type="predicted"/>
<keyword evidence="1" id="KW-0175">Coiled coil</keyword>
<protein>
    <submittedName>
        <fullName evidence="4">Uncharacterized protein</fullName>
    </submittedName>
</protein>
<feature type="compositionally biased region" description="Polar residues" evidence="2">
    <location>
        <begin position="38"/>
        <end position="48"/>
    </location>
</feature>
<feature type="region of interest" description="Disordered" evidence="2">
    <location>
        <begin position="1"/>
        <end position="69"/>
    </location>
</feature>
<dbReference type="SUPFAM" id="SSF81995">
    <property type="entry name" value="beta-sandwich domain of Sec23/24"/>
    <property type="match status" value="1"/>
</dbReference>
<keyword evidence="3" id="KW-0812">Transmembrane</keyword>
<feature type="compositionally biased region" description="Pro residues" evidence="2">
    <location>
        <begin position="1"/>
        <end position="10"/>
    </location>
</feature>
<evidence type="ECO:0000256" key="3">
    <source>
        <dbReference type="SAM" id="Phobius"/>
    </source>
</evidence>
<keyword evidence="3" id="KW-0472">Membrane</keyword>
<sequence>MSHPGYPPEGPQQQYPPQSPAYPGYPPAQPQPQPQPQVTGSWPQTSTPPYAISGAPPGTGVPYGQPQQGGRASMMVAVVAAVALFLLAGVMTGLYVAKSSQLGDTRDTLSSQVADRDNAIKTNTDKITQLEADLKKTNDELNKNKESLDKVTKERDVLLPCMRRFVEALEAAGTDNEPGLEIALRQATTACQKAQGEIDS</sequence>
<evidence type="ECO:0000313" key="5">
    <source>
        <dbReference type="Proteomes" id="UP000502508"/>
    </source>
</evidence>
<reference evidence="4 5" key="1">
    <citation type="submission" date="2020-03" db="EMBL/GenBank/DDBJ databases">
        <title>Whole genome shotgun sequence of Phytohabitans flavus NBRC 107702.</title>
        <authorList>
            <person name="Komaki H."/>
            <person name="Tamura T."/>
        </authorList>
    </citation>
    <scope>NUCLEOTIDE SEQUENCE [LARGE SCALE GENOMIC DNA]</scope>
    <source>
        <strain evidence="4 5">NBRC 107702</strain>
    </source>
</reference>
<dbReference type="EMBL" id="AP022870">
    <property type="protein sequence ID" value="BCB81805.1"/>
    <property type="molecule type" value="Genomic_DNA"/>
</dbReference>
<dbReference type="Proteomes" id="UP000502508">
    <property type="component" value="Chromosome"/>
</dbReference>
<feature type="transmembrane region" description="Helical" evidence="3">
    <location>
        <begin position="72"/>
        <end position="97"/>
    </location>
</feature>
<keyword evidence="3" id="KW-1133">Transmembrane helix</keyword>
<dbReference type="RefSeq" id="WP_173041550.1">
    <property type="nucleotide sequence ID" value="NZ_AP022870.1"/>
</dbReference>